<gene>
    <name evidence="5" type="ORF">RAK27_11995</name>
</gene>
<dbReference type="PANTHER" id="PTHR40661:SF1">
    <property type="entry name" value="HTH CRO_C1-TYPE DOMAIN-CONTAINING PROTEIN"/>
    <property type="match status" value="1"/>
</dbReference>
<keyword evidence="3" id="KW-0804">Transcription</keyword>
<dbReference type="Gene3D" id="1.10.260.40">
    <property type="entry name" value="lambda repressor-like DNA-binding domains"/>
    <property type="match status" value="1"/>
</dbReference>
<comment type="caution">
    <text evidence="5">The sequence shown here is derived from an EMBL/GenBank/DDBJ whole genome shotgun (WGS) entry which is preliminary data.</text>
</comment>
<evidence type="ECO:0000256" key="1">
    <source>
        <dbReference type="ARBA" id="ARBA00023015"/>
    </source>
</evidence>
<dbReference type="Pfam" id="PF01381">
    <property type="entry name" value="HTH_3"/>
    <property type="match status" value="1"/>
</dbReference>
<keyword evidence="2" id="KW-0238">DNA-binding</keyword>
<organism evidence="5 6">
    <name type="scientific">Carnobacterium maltaromaticum</name>
    <name type="common">Carnobacterium piscicola</name>
    <dbReference type="NCBI Taxonomy" id="2751"/>
    <lineage>
        <taxon>Bacteria</taxon>
        <taxon>Bacillati</taxon>
        <taxon>Bacillota</taxon>
        <taxon>Bacilli</taxon>
        <taxon>Lactobacillales</taxon>
        <taxon>Carnobacteriaceae</taxon>
        <taxon>Carnobacterium</taxon>
    </lineage>
</organism>
<name>A0AAW9K0W8_CARML</name>
<dbReference type="InterPro" id="IPR010982">
    <property type="entry name" value="Lambda_DNA-bd_dom_sf"/>
</dbReference>
<dbReference type="RefSeq" id="WP_322809223.1">
    <property type="nucleotide sequence ID" value="NZ_JAVBVO010000003.1"/>
</dbReference>
<dbReference type="InterPro" id="IPR001387">
    <property type="entry name" value="Cro/C1-type_HTH"/>
</dbReference>
<feature type="domain" description="HTH cro/C1-type" evidence="4">
    <location>
        <begin position="21"/>
        <end position="75"/>
    </location>
</feature>
<protein>
    <submittedName>
        <fullName evidence="5">Helix-turn-helix transcriptional regulator</fullName>
    </submittedName>
</protein>
<dbReference type="AlphaFoldDB" id="A0AAW9K0W8"/>
<evidence type="ECO:0000256" key="3">
    <source>
        <dbReference type="ARBA" id="ARBA00023163"/>
    </source>
</evidence>
<dbReference type="GO" id="GO:0003677">
    <property type="term" value="F:DNA binding"/>
    <property type="evidence" value="ECO:0007669"/>
    <property type="project" value="UniProtKB-KW"/>
</dbReference>
<reference evidence="5" key="1">
    <citation type="submission" date="2023-08" db="EMBL/GenBank/DDBJ databases">
        <title>Genomic characterization of piscicolin 126 produced by Carnobacterium maltaromaticum CM22 strain isolated from salmon (Salmo salar).</title>
        <authorList>
            <person name="Gonzalez-Gragera E."/>
            <person name="Garcia-Lopez J.D."/>
            <person name="Teso-Perez C."/>
            <person name="Gimenez-Hernandez I."/>
            <person name="Peralta-Sanchez J.M."/>
            <person name="Valdivia E."/>
            <person name="Montalban-Lopez M."/>
            <person name="Martin-Platero A.M."/>
            <person name="Banos A."/>
            <person name="Martinez-Bueno M."/>
        </authorList>
    </citation>
    <scope>NUCLEOTIDE SEQUENCE</scope>
    <source>
        <strain evidence="5">CM22</strain>
    </source>
</reference>
<dbReference type="SMART" id="SM00530">
    <property type="entry name" value="HTH_XRE"/>
    <property type="match status" value="1"/>
</dbReference>
<dbReference type="SUPFAM" id="SSF47413">
    <property type="entry name" value="lambda repressor-like DNA-binding domains"/>
    <property type="match status" value="1"/>
</dbReference>
<dbReference type="CDD" id="cd00093">
    <property type="entry name" value="HTH_XRE"/>
    <property type="match status" value="1"/>
</dbReference>
<sequence>MARGELTPNDIKTRQDISNNINNLLKQQNKKQIDIHRATGIPKSTLTGYVKGTTTPAPGNIQKIANFFNVKKSDIDPRFSSFLKQQSSSSEINELYQQLEPLRKEKVSNFIKKQLEEQQKKLK</sequence>
<dbReference type="PANTHER" id="PTHR40661">
    <property type="match status" value="1"/>
</dbReference>
<evidence type="ECO:0000313" key="5">
    <source>
        <dbReference type="EMBL" id="MDZ5759386.1"/>
    </source>
</evidence>
<evidence type="ECO:0000313" key="6">
    <source>
        <dbReference type="Proteomes" id="UP001290462"/>
    </source>
</evidence>
<evidence type="ECO:0000256" key="2">
    <source>
        <dbReference type="ARBA" id="ARBA00023125"/>
    </source>
</evidence>
<keyword evidence="1" id="KW-0805">Transcription regulation</keyword>
<dbReference type="EMBL" id="JAVBVO010000003">
    <property type="protein sequence ID" value="MDZ5759386.1"/>
    <property type="molecule type" value="Genomic_DNA"/>
</dbReference>
<accession>A0AAW9K0W8</accession>
<dbReference type="Proteomes" id="UP001290462">
    <property type="component" value="Unassembled WGS sequence"/>
</dbReference>
<evidence type="ECO:0000259" key="4">
    <source>
        <dbReference type="PROSITE" id="PS50943"/>
    </source>
</evidence>
<proteinExistence type="predicted"/>
<dbReference type="PROSITE" id="PS50943">
    <property type="entry name" value="HTH_CROC1"/>
    <property type="match status" value="1"/>
</dbReference>